<dbReference type="EnsemblFungi" id="EJT70771">
    <property type="protein sequence ID" value="EJT70771"/>
    <property type="gene ID" value="GGTG_11794"/>
</dbReference>
<dbReference type="HOGENOM" id="CLU_2885920_0_0_1"/>
<reference evidence="2" key="4">
    <citation type="journal article" date="2015" name="G3 (Bethesda)">
        <title>Genome sequences of three phytopathogenic species of the Magnaporthaceae family of fungi.</title>
        <authorList>
            <person name="Okagaki L.H."/>
            <person name="Nunes C.C."/>
            <person name="Sailsbery J."/>
            <person name="Clay B."/>
            <person name="Brown D."/>
            <person name="John T."/>
            <person name="Oh Y."/>
            <person name="Young N."/>
            <person name="Fitzgerald M."/>
            <person name="Haas B.J."/>
            <person name="Zeng Q."/>
            <person name="Young S."/>
            <person name="Adiconis X."/>
            <person name="Fan L."/>
            <person name="Levin J.Z."/>
            <person name="Mitchell T.K."/>
            <person name="Okubara P.A."/>
            <person name="Farman M.L."/>
            <person name="Kohn L.M."/>
            <person name="Birren B."/>
            <person name="Ma L.-J."/>
            <person name="Dean R.A."/>
        </authorList>
    </citation>
    <scope>NUCLEOTIDE SEQUENCE</scope>
    <source>
        <strain evidence="2">R3-111a-1</strain>
    </source>
</reference>
<dbReference type="EMBL" id="GL385401">
    <property type="protein sequence ID" value="EJT70771.1"/>
    <property type="molecule type" value="Genomic_DNA"/>
</dbReference>
<proteinExistence type="predicted"/>
<dbReference type="RefSeq" id="XP_009227949.1">
    <property type="nucleotide sequence ID" value="XM_009229685.1"/>
</dbReference>
<dbReference type="Proteomes" id="UP000006039">
    <property type="component" value="Unassembled WGS sequence"/>
</dbReference>
<protein>
    <submittedName>
        <fullName evidence="1 2">Uncharacterized protein</fullName>
    </submittedName>
</protein>
<evidence type="ECO:0000313" key="2">
    <source>
        <dbReference type="EnsemblFungi" id="EJT70771"/>
    </source>
</evidence>
<evidence type="ECO:0000313" key="1">
    <source>
        <dbReference type="EMBL" id="EJT70771.1"/>
    </source>
</evidence>
<reference evidence="1" key="3">
    <citation type="submission" date="2010-09" db="EMBL/GenBank/DDBJ databases">
        <title>Annotation of Gaeumannomyces graminis var. tritici R3-111a-1.</title>
        <authorList>
            <consortium name="The Broad Institute Genome Sequencing Platform"/>
            <person name="Ma L.-J."/>
            <person name="Dead R."/>
            <person name="Young S.K."/>
            <person name="Zeng Q."/>
            <person name="Gargeya S."/>
            <person name="Fitzgerald M."/>
            <person name="Haas B."/>
            <person name="Abouelleil A."/>
            <person name="Alvarado L."/>
            <person name="Arachchi H.M."/>
            <person name="Berlin A."/>
            <person name="Brown A."/>
            <person name="Chapman S.B."/>
            <person name="Chen Z."/>
            <person name="Dunbar C."/>
            <person name="Freedman E."/>
            <person name="Gearin G."/>
            <person name="Gellesch M."/>
            <person name="Goldberg J."/>
            <person name="Griggs A."/>
            <person name="Gujja S."/>
            <person name="Heiman D."/>
            <person name="Howarth C."/>
            <person name="Larson L."/>
            <person name="Lui A."/>
            <person name="MacDonald P.J.P."/>
            <person name="Mehta T."/>
            <person name="Montmayeur A."/>
            <person name="Murphy C."/>
            <person name="Neiman D."/>
            <person name="Pearson M."/>
            <person name="Priest M."/>
            <person name="Roberts A."/>
            <person name="Saif S."/>
            <person name="Shea T."/>
            <person name="Shenoy N."/>
            <person name="Sisk P."/>
            <person name="Stolte C."/>
            <person name="Sykes S."/>
            <person name="Yandava C."/>
            <person name="Wortman J."/>
            <person name="Nusbaum C."/>
            <person name="Birren B."/>
        </authorList>
    </citation>
    <scope>NUCLEOTIDE SEQUENCE</scope>
    <source>
        <strain evidence="1">R3-111a-1</strain>
    </source>
</reference>
<reference evidence="3" key="1">
    <citation type="submission" date="2010-07" db="EMBL/GenBank/DDBJ databases">
        <title>The genome sequence of Gaeumannomyces graminis var. tritici strain R3-111a-1.</title>
        <authorList>
            <consortium name="The Broad Institute Genome Sequencing Platform"/>
            <person name="Ma L.-J."/>
            <person name="Dead R."/>
            <person name="Young S."/>
            <person name="Zeng Q."/>
            <person name="Koehrsen M."/>
            <person name="Alvarado L."/>
            <person name="Berlin A."/>
            <person name="Chapman S.B."/>
            <person name="Chen Z."/>
            <person name="Freedman E."/>
            <person name="Gellesch M."/>
            <person name="Goldberg J."/>
            <person name="Griggs A."/>
            <person name="Gujja S."/>
            <person name="Heilman E.R."/>
            <person name="Heiman D."/>
            <person name="Hepburn T."/>
            <person name="Howarth C."/>
            <person name="Jen D."/>
            <person name="Larson L."/>
            <person name="Mehta T."/>
            <person name="Neiman D."/>
            <person name="Pearson M."/>
            <person name="Roberts A."/>
            <person name="Saif S."/>
            <person name="Shea T."/>
            <person name="Shenoy N."/>
            <person name="Sisk P."/>
            <person name="Stolte C."/>
            <person name="Sykes S."/>
            <person name="Walk T."/>
            <person name="White J."/>
            <person name="Yandava C."/>
            <person name="Haas B."/>
            <person name="Nusbaum C."/>
            <person name="Birren B."/>
        </authorList>
    </citation>
    <scope>NUCLEOTIDE SEQUENCE [LARGE SCALE GENOMIC DNA]</scope>
    <source>
        <strain evidence="3">R3-111a-1</strain>
    </source>
</reference>
<gene>
    <name evidence="2" type="primary">20352252</name>
    <name evidence="1" type="ORF">GGTG_11794</name>
</gene>
<sequence>MLWGLPVWPLARVSCFQRDADVHWNHHIWNNIWTPHGLVAAQCVEAPNHCLPDCTWSPHIEAI</sequence>
<dbReference type="GeneID" id="20352252"/>
<organism evidence="1">
    <name type="scientific">Gaeumannomyces tritici (strain R3-111a-1)</name>
    <name type="common">Wheat and barley take-all root rot fungus</name>
    <name type="synonym">Gaeumannomyces graminis var. tritici</name>
    <dbReference type="NCBI Taxonomy" id="644352"/>
    <lineage>
        <taxon>Eukaryota</taxon>
        <taxon>Fungi</taxon>
        <taxon>Dikarya</taxon>
        <taxon>Ascomycota</taxon>
        <taxon>Pezizomycotina</taxon>
        <taxon>Sordariomycetes</taxon>
        <taxon>Sordariomycetidae</taxon>
        <taxon>Magnaporthales</taxon>
        <taxon>Magnaporthaceae</taxon>
        <taxon>Gaeumannomyces</taxon>
    </lineage>
</organism>
<accession>J3PE71</accession>
<reference evidence="2" key="5">
    <citation type="submission" date="2018-04" db="UniProtKB">
        <authorList>
            <consortium name="EnsemblFungi"/>
        </authorList>
    </citation>
    <scope>IDENTIFICATION</scope>
    <source>
        <strain evidence="2">R3-111a-1</strain>
    </source>
</reference>
<evidence type="ECO:0000313" key="3">
    <source>
        <dbReference type="Proteomes" id="UP000006039"/>
    </source>
</evidence>
<name>J3PE71_GAET3</name>
<dbReference type="AlphaFoldDB" id="J3PE71"/>
<dbReference type="VEuPathDB" id="FungiDB:GGTG_11794"/>
<keyword evidence="3" id="KW-1185">Reference proteome</keyword>
<reference evidence="1" key="2">
    <citation type="submission" date="2010-07" db="EMBL/GenBank/DDBJ databases">
        <authorList>
            <consortium name="The Broad Institute Genome Sequencing Platform"/>
            <consortium name="Broad Institute Genome Sequencing Center for Infectious Disease"/>
            <person name="Ma L.-J."/>
            <person name="Dead R."/>
            <person name="Young S."/>
            <person name="Zeng Q."/>
            <person name="Koehrsen M."/>
            <person name="Alvarado L."/>
            <person name="Berlin A."/>
            <person name="Chapman S.B."/>
            <person name="Chen Z."/>
            <person name="Freedman E."/>
            <person name="Gellesch M."/>
            <person name="Goldberg J."/>
            <person name="Griggs A."/>
            <person name="Gujja S."/>
            <person name="Heilman E.R."/>
            <person name="Heiman D."/>
            <person name="Hepburn T."/>
            <person name="Howarth C."/>
            <person name="Jen D."/>
            <person name="Larson L."/>
            <person name="Mehta T."/>
            <person name="Neiman D."/>
            <person name="Pearson M."/>
            <person name="Roberts A."/>
            <person name="Saif S."/>
            <person name="Shea T."/>
            <person name="Shenoy N."/>
            <person name="Sisk P."/>
            <person name="Stolte C."/>
            <person name="Sykes S."/>
            <person name="Walk T."/>
            <person name="White J."/>
            <person name="Yandava C."/>
            <person name="Haas B."/>
            <person name="Nusbaum C."/>
            <person name="Birren B."/>
        </authorList>
    </citation>
    <scope>NUCLEOTIDE SEQUENCE</scope>
    <source>
        <strain evidence="1">R3-111a-1</strain>
    </source>
</reference>